<dbReference type="InterPro" id="IPR036388">
    <property type="entry name" value="WH-like_DNA-bd_sf"/>
</dbReference>
<keyword evidence="2" id="KW-0238">DNA-binding</keyword>
<organism evidence="5 6">
    <name type="scientific">Actinoplanes sichuanensis</name>
    <dbReference type="NCBI Taxonomy" id="512349"/>
    <lineage>
        <taxon>Bacteria</taxon>
        <taxon>Bacillati</taxon>
        <taxon>Actinomycetota</taxon>
        <taxon>Actinomycetes</taxon>
        <taxon>Micromonosporales</taxon>
        <taxon>Micromonosporaceae</taxon>
        <taxon>Actinoplanes</taxon>
    </lineage>
</organism>
<dbReference type="PANTHER" id="PTHR44688:SF16">
    <property type="entry name" value="DNA-BINDING TRANSCRIPTIONAL ACTIVATOR DEVR_DOSR"/>
    <property type="match status" value="1"/>
</dbReference>
<gene>
    <name evidence="5" type="ORF">ACFQ5G_01930</name>
</gene>
<dbReference type="Pfam" id="PF00196">
    <property type="entry name" value="GerE"/>
    <property type="match status" value="1"/>
</dbReference>
<dbReference type="PANTHER" id="PTHR44688">
    <property type="entry name" value="DNA-BINDING TRANSCRIPTIONAL ACTIVATOR DEVR_DOSR"/>
    <property type="match status" value="1"/>
</dbReference>
<feature type="domain" description="HTH luxR-type" evidence="4">
    <location>
        <begin position="253"/>
        <end position="318"/>
    </location>
</feature>
<evidence type="ECO:0000256" key="2">
    <source>
        <dbReference type="ARBA" id="ARBA00023125"/>
    </source>
</evidence>
<dbReference type="PROSITE" id="PS00622">
    <property type="entry name" value="HTH_LUXR_1"/>
    <property type="match status" value="1"/>
</dbReference>
<comment type="caution">
    <text evidence="5">The sequence shown here is derived from an EMBL/GenBank/DDBJ whole genome shotgun (WGS) entry which is preliminary data.</text>
</comment>
<evidence type="ECO:0000256" key="3">
    <source>
        <dbReference type="ARBA" id="ARBA00023163"/>
    </source>
</evidence>
<keyword evidence="6" id="KW-1185">Reference proteome</keyword>
<name>A0ABW4A070_9ACTN</name>
<keyword evidence="1" id="KW-0805">Transcription regulation</keyword>
<dbReference type="RefSeq" id="WP_317793988.1">
    <property type="nucleotide sequence ID" value="NZ_AP028461.1"/>
</dbReference>
<dbReference type="InterPro" id="IPR000792">
    <property type="entry name" value="Tscrpt_reg_LuxR_C"/>
</dbReference>
<accession>A0ABW4A070</accession>
<dbReference type="SUPFAM" id="SSF46894">
    <property type="entry name" value="C-terminal effector domain of the bipartite response regulators"/>
    <property type="match status" value="1"/>
</dbReference>
<reference evidence="6" key="1">
    <citation type="journal article" date="2019" name="Int. J. Syst. Evol. Microbiol.">
        <title>The Global Catalogue of Microorganisms (GCM) 10K type strain sequencing project: providing services to taxonomists for standard genome sequencing and annotation.</title>
        <authorList>
            <consortium name="The Broad Institute Genomics Platform"/>
            <consortium name="The Broad Institute Genome Sequencing Center for Infectious Disease"/>
            <person name="Wu L."/>
            <person name="Ma J."/>
        </authorList>
    </citation>
    <scope>NUCLEOTIDE SEQUENCE [LARGE SCALE GENOMIC DNA]</scope>
    <source>
        <strain evidence="6">CCM 7526</strain>
    </source>
</reference>
<evidence type="ECO:0000313" key="6">
    <source>
        <dbReference type="Proteomes" id="UP001597183"/>
    </source>
</evidence>
<evidence type="ECO:0000313" key="5">
    <source>
        <dbReference type="EMBL" id="MFD1364096.1"/>
    </source>
</evidence>
<proteinExistence type="predicted"/>
<dbReference type="SUPFAM" id="SSF55781">
    <property type="entry name" value="GAF domain-like"/>
    <property type="match status" value="1"/>
</dbReference>
<dbReference type="InterPro" id="IPR029016">
    <property type="entry name" value="GAF-like_dom_sf"/>
</dbReference>
<keyword evidence="3" id="KW-0804">Transcription</keyword>
<dbReference type="CDD" id="cd06170">
    <property type="entry name" value="LuxR_C_like"/>
    <property type="match status" value="1"/>
</dbReference>
<evidence type="ECO:0000259" key="4">
    <source>
        <dbReference type="PROSITE" id="PS50043"/>
    </source>
</evidence>
<dbReference type="InterPro" id="IPR016032">
    <property type="entry name" value="Sig_transdc_resp-reg_C-effctor"/>
</dbReference>
<protein>
    <submittedName>
        <fullName evidence="5">Response regulator transcription factor</fullName>
    </submittedName>
</protein>
<dbReference type="Gene3D" id="3.30.450.40">
    <property type="match status" value="1"/>
</dbReference>
<dbReference type="SMART" id="SM00421">
    <property type="entry name" value="HTH_LUXR"/>
    <property type="match status" value="1"/>
</dbReference>
<evidence type="ECO:0000256" key="1">
    <source>
        <dbReference type="ARBA" id="ARBA00023015"/>
    </source>
</evidence>
<dbReference type="PROSITE" id="PS50043">
    <property type="entry name" value="HTH_LUXR_2"/>
    <property type="match status" value="1"/>
</dbReference>
<dbReference type="PRINTS" id="PR00038">
    <property type="entry name" value="HTHLUXR"/>
</dbReference>
<dbReference type="Gene3D" id="1.10.10.10">
    <property type="entry name" value="Winged helix-like DNA-binding domain superfamily/Winged helix DNA-binding domain"/>
    <property type="match status" value="1"/>
</dbReference>
<dbReference type="EMBL" id="JBHTMK010000004">
    <property type="protein sequence ID" value="MFD1364096.1"/>
    <property type="molecule type" value="Genomic_DNA"/>
</dbReference>
<dbReference type="Proteomes" id="UP001597183">
    <property type="component" value="Unassembled WGS sequence"/>
</dbReference>
<sequence length="343" mass="37724">MLTHRQIAVATRLGMLTRERDVAAACQEALSALGEAIPADAVTLVGVDPTTGGHLQFAGIGYPAAVSNRLAEEFARTPWHRKILNRDLPESISDEAGQSFRQGWFYAEHVRPAGYRDAMTGALRHQGRYVGLVNLSTGRADVFGTDCRRLLAAVMPALAVLADRLAWAGDTDDRAVGPCASLIAGDQVVDMPGRTRPPMLDDVTFRQLVHELARWPGRRLSLLWPVGRDWLRVNLRHQHLAGSRPAILVDARPVDLPYTLSPRELEVVTRAAMGQTNPAIAHDLFLSPRTVHTHIEHILRKTGANSRAEVAAMAIRDDLMRFTAGMTPGPWLRSFAKPDMTRP</sequence>